<evidence type="ECO:0000256" key="1">
    <source>
        <dbReference type="ARBA" id="ARBA00022485"/>
    </source>
</evidence>
<dbReference type="GO" id="GO:0051539">
    <property type="term" value="F:4 iron, 4 sulfur cluster binding"/>
    <property type="evidence" value="ECO:0007669"/>
    <property type="project" value="UniProtKB-KW"/>
</dbReference>
<dbReference type="Pfam" id="PF04879">
    <property type="entry name" value="Molybdop_Fe4S4"/>
    <property type="match status" value="1"/>
</dbReference>
<dbReference type="SUPFAM" id="SSF54862">
    <property type="entry name" value="4Fe-4S ferredoxins"/>
    <property type="match status" value="1"/>
</dbReference>
<dbReference type="InterPro" id="IPR050123">
    <property type="entry name" value="Prok_molybdopt-oxidoreductase"/>
</dbReference>
<evidence type="ECO:0000256" key="3">
    <source>
        <dbReference type="ARBA" id="ARBA00022737"/>
    </source>
</evidence>
<evidence type="ECO:0000259" key="7">
    <source>
        <dbReference type="PROSITE" id="PS51379"/>
    </source>
</evidence>
<evidence type="ECO:0000256" key="5">
    <source>
        <dbReference type="ARBA" id="ARBA00023014"/>
    </source>
</evidence>
<dbReference type="SUPFAM" id="SSF54292">
    <property type="entry name" value="2Fe-2S ferredoxin-like"/>
    <property type="match status" value="1"/>
</dbReference>
<evidence type="ECO:0000259" key="9">
    <source>
        <dbReference type="PROSITE" id="PS51839"/>
    </source>
</evidence>
<organism evidence="10 11">
    <name type="scientific">Syntrophorhabdus aromaticivorans</name>
    <dbReference type="NCBI Taxonomy" id="328301"/>
    <lineage>
        <taxon>Bacteria</taxon>
        <taxon>Pseudomonadati</taxon>
        <taxon>Thermodesulfobacteriota</taxon>
        <taxon>Syntrophorhabdia</taxon>
        <taxon>Syntrophorhabdales</taxon>
        <taxon>Syntrophorhabdaceae</taxon>
        <taxon>Syntrophorhabdus</taxon>
    </lineage>
</organism>
<dbReference type="Gene3D" id="3.10.20.740">
    <property type="match status" value="1"/>
</dbReference>
<dbReference type="EMBL" id="JAAYEE010000126">
    <property type="protein sequence ID" value="NLW35327.1"/>
    <property type="molecule type" value="Genomic_DNA"/>
</dbReference>
<evidence type="ECO:0000256" key="4">
    <source>
        <dbReference type="ARBA" id="ARBA00023004"/>
    </source>
</evidence>
<reference evidence="10" key="2">
    <citation type="submission" date="2020-01" db="EMBL/GenBank/DDBJ databases">
        <authorList>
            <person name="Campanaro S."/>
        </authorList>
    </citation>
    <scope>NUCLEOTIDE SEQUENCE</scope>
    <source>
        <strain evidence="10">AS06rmzACSIP_7</strain>
    </source>
</reference>
<dbReference type="PROSITE" id="PS51669">
    <property type="entry name" value="4FE4S_MOW_BIS_MGD"/>
    <property type="match status" value="1"/>
</dbReference>
<feature type="domain" description="2Fe-2S ferredoxin-type" evidence="6">
    <location>
        <begin position="5"/>
        <end position="83"/>
    </location>
</feature>
<dbReference type="AlphaFoldDB" id="A0A971S1K3"/>
<evidence type="ECO:0000259" key="6">
    <source>
        <dbReference type="PROSITE" id="PS51085"/>
    </source>
</evidence>
<dbReference type="PANTHER" id="PTHR43105:SF10">
    <property type="entry name" value="NADH-QUINONE OXIDOREDUCTASE SUBUNIT G"/>
    <property type="match status" value="1"/>
</dbReference>
<dbReference type="InterPro" id="IPR017896">
    <property type="entry name" value="4Fe4S_Fe-S-bd"/>
</dbReference>
<dbReference type="InterPro" id="IPR036010">
    <property type="entry name" value="2Fe-2S_ferredoxin-like_sf"/>
</dbReference>
<dbReference type="InterPro" id="IPR019574">
    <property type="entry name" value="NADH_UbQ_OxRdtase_Gsu_4Fe4S-bd"/>
</dbReference>
<gene>
    <name evidence="10" type="ORF">GXY80_07585</name>
</gene>
<keyword evidence="1" id="KW-0004">4Fe-4S</keyword>
<dbReference type="PROSITE" id="PS00198">
    <property type="entry name" value="4FE4S_FER_1"/>
    <property type="match status" value="1"/>
</dbReference>
<comment type="caution">
    <text evidence="10">The sequence shown here is derived from an EMBL/GenBank/DDBJ whole genome shotgun (WGS) entry which is preliminary data.</text>
</comment>
<evidence type="ECO:0000256" key="2">
    <source>
        <dbReference type="ARBA" id="ARBA00022723"/>
    </source>
</evidence>
<keyword evidence="5" id="KW-0411">Iron-sulfur</keyword>
<dbReference type="Gene3D" id="2.20.25.90">
    <property type="entry name" value="ADC-like domains"/>
    <property type="match status" value="1"/>
</dbReference>
<dbReference type="Pfam" id="PF13510">
    <property type="entry name" value="Fer2_4"/>
    <property type="match status" value="1"/>
</dbReference>
<name>A0A971S1K3_9BACT</name>
<dbReference type="Gene3D" id="3.40.228.10">
    <property type="entry name" value="Dimethylsulfoxide Reductase, domain 2"/>
    <property type="match status" value="1"/>
</dbReference>
<dbReference type="CDD" id="cd00368">
    <property type="entry name" value="Molybdopterin-Binding"/>
    <property type="match status" value="1"/>
</dbReference>
<evidence type="ECO:0000313" key="10">
    <source>
        <dbReference type="EMBL" id="NLW35327.1"/>
    </source>
</evidence>
<accession>A0A971S1K3</accession>
<protein>
    <submittedName>
        <fullName evidence="10">Molybdopterin-dependent oxidoreductase</fullName>
    </submittedName>
</protein>
<dbReference type="PROSITE" id="PS51379">
    <property type="entry name" value="4FE4S_FER_2"/>
    <property type="match status" value="2"/>
</dbReference>
<feature type="domain" description="4Fe-4S His(Cys)3-ligated-type" evidence="9">
    <location>
        <begin position="83"/>
        <end position="147"/>
    </location>
</feature>
<dbReference type="Pfam" id="PF00384">
    <property type="entry name" value="Molybdopterin"/>
    <property type="match status" value="1"/>
</dbReference>
<feature type="domain" description="4Fe-4S ferredoxin-type" evidence="7">
    <location>
        <begin position="206"/>
        <end position="239"/>
    </location>
</feature>
<keyword evidence="2" id="KW-0479">Metal-binding</keyword>
<dbReference type="GO" id="GO:0003954">
    <property type="term" value="F:NADH dehydrogenase activity"/>
    <property type="evidence" value="ECO:0007669"/>
    <property type="project" value="TreeGrafter"/>
</dbReference>
<sequence>MTREKKLKVTIDSRKLEVRSSITILEAARESDVYIPSLCTLKHLPSYGACRLCIVEVDGLRGYPTSCTTPIEEGMVIRTDTAELRSLRQEILKLLLSEHPASCLFCEEHDECKEFQGTIRKVGVTTGCRYCPNDARCELQEITEKVGLTETSYPVYYRGFPVEKHDPFYDRDYNLCILCGRCVRVCNSVRLNGTLSFKQRGKLTTIGPAFDRTHLEAGCEFCGACVSVCPTGALSTKVAKWYGKPDSRVATTCLYCPAGCRLELQVKNNEVIDVLPDYDSPVDQGLICVKGRFAIPEYVVSPERLGTPSRLTPVGYEVISWDQAIDEATERLGGAGPEDSLVMVSPQLSNEDLFVVQQFTRQVLGSDIMISSMMVDLGNDLVPFLELVTNGSTFDAIEGARGILTVGFDSTYGYSPVGTRIKKAAQEGAVLVTLGACDSNLDMLSETAFQTDPSRWAEFMGTLTDCCAKGGKGKTKAPKEWAGDIERISRAFSDSSINVLVVGPQAIFSPGRQEVFEKVRALRDKLGWKVIVAHPYTNLLGMLAMGAFPGVKPGELLKDDGVSVAMDLPVIDLTKRKKVVYLIGEGRFDIIPDCDYLIYQNGLPPASSRRPDLILPAGLFTESSGTTTNGEGRVLAIEKATEPFMDAKPDWWILSRIAEKANKGRVKYKDVAAIRAAIRKQVKGFYSGRKPLEFVRINAEETTKWLKRAPKQEGQSRVGNNPSYRGIPLARVVAGMKVIDEWVNTSLLSDKEAQ</sequence>
<reference evidence="10" key="1">
    <citation type="journal article" date="2020" name="Biotechnol. Biofuels">
        <title>New insights from the biogas microbiome by comprehensive genome-resolved metagenomics of nearly 1600 species originating from multiple anaerobic digesters.</title>
        <authorList>
            <person name="Campanaro S."/>
            <person name="Treu L."/>
            <person name="Rodriguez-R L.M."/>
            <person name="Kovalovszki A."/>
            <person name="Ziels R.M."/>
            <person name="Maus I."/>
            <person name="Zhu X."/>
            <person name="Kougias P.G."/>
            <person name="Basile A."/>
            <person name="Luo G."/>
            <person name="Schluter A."/>
            <person name="Konstantinidis K.T."/>
            <person name="Angelidaki I."/>
        </authorList>
    </citation>
    <scope>NUCLEOTIDE SEQUENCE</scope>
    <source>
        <strain evidence="10">AS06rmzACSIP_7</strain>
    </source>
</reference>
<dbReference type="InterPro" id="IPR001041">
    <property type="entry name" value="2Fe-2S_ferredoxin-type"/>
</dbReference>
<keyword evidence="3" id="KW-0677">Repeat</keyword>
<evidence type="ECO:0000259" key="8">
    <source>
        <dbReference type="PROSITE" id="PS51669"/>
    </source>
</evidence>
<dbReference type="Gene3D" id="3.40.50.740">
    <property type="match status" value="2"/>
</dbReference>
<dbReference type="PANTHER" id="PTHR43105">
    <property type="entry name" value="RESPIRATORY NITRATE REDUCTASE"/>
    <property type="match status" value="1"/>
</dbReference>
<dbReference type="GO" id="GO:0016020">
    <property type="term" value="C:membrane"/>
    <property type="evidence" value="ECO:0007669"/>
    <property type="project" value="TreeGrafter"/>
</dbReference>
<dbReference type="PROSITE" id="PS51839">
    <property type="entry name" value="4FE4S_HC3"/>
    <property type="match status" value="1"/>
</dbReference>
<dbReference type="SUPFAM" id="SSF53706">
    <property type="entry name" value="Formate dehydrogenase/DMSO reductase, domains 1-3"/>
    <property type="match status" value="1"/>
</dbReference>
<feature type="domain" description="4Fe-4S Mo/W bis-MGD-type" evidence="8">
    <location>
        <begin position="246"/>
        <end position="302"/>
    </location>
</feature>
<dbReference type="SMART" id="SM00929">
    <property type="entry name" value="NADH-G_4Fe-4S_3"/>
    <property type="match status" value="1"/>
</dbReference>
<dbReference type="Pfam" id="PF12838">
    <property type="entry name" value="Fer4_7"/>
    <property type="match status" value="1"/>
</dbReference>
<dbReference type="SMART" id="SM00926">
    <property type="entry name" value="Molybdop_Fe4S4"/>
    <property type="match status" value="1"/>
</dbReference>
<dbReference type="PROSITE" id="PS51085">
    <property type="entry name" value="2FE2S_FER_2"/>
    <property type="match status" value="1"/>
</dbReference>
<dbReference type="InterPro" id="IPR006963">
    <property type="entry name" value="Mopterin_OxRdtase_4Fe-4S_dom"/>
</dbReference>
<feature type="domain" description="4Fe-4S ferredoxin-type" evidence="7">
    <location>
        <begin position="167"/>
        <end position="200"/>
    </location>
</feature>
<keyword evidence="4" id="KW-0408">Iron</keyword>
<dbReference type="InterPro" id="IPR017900">
    <property type="entry name" value="4Fe4S_Fe_S_CS"/>
</dbReference>
<dbReference type="InterPro" id="IPR006656">
    <property type="entry name" value="Mopterin_OxRdtase"/>
</dbReference>
<evidence type="ECO:0000313" key="11">
    <source>
        <dbReference type="Proteomes" id="UP000777265"/>
    </source>
</evidence>
<dbReference type="GO" id="GO:0046872">
    <property type="term" value="F:metal ion binding"/>
    <property type="evidence" value="ECO:0007669"/>
    <property type="project" value="UniProtKB-KW"/>
</dbReference>
<dbReference type="FunFam" id="3.30.70.20:FF:000035">
    <property type="entry name" value="Iron hydrogenase 1"/>
    <property type="match status" value="1"/>
</dbReference>
<dbReference type="GO" id="GO:0022904">
    <property type="term" value="P:respiratory electron transport chain"/>
    <property type="evidence" value="ECO:0007669"/>
    <property type="project" value="TreeGrafter"/>
</dbReference>
<dbReference type="CDD" id="cd00207">
    <property type="entry name" value="fer2"/>
    <property type="match status" value="1"/>
</dbReference>
<proteinExistence type="predicted"/>
<dbReference type="Proteomes" id="UP000777265">
    <property type="component" value="Unassembled WGS sequence"/>
</dbReference>
<dbReference type="Pfam" id="PF10588">
    <property type="entry name" value="NADH-G_4Fe-4S_3"/>
    <property type="match status" value="1"/>
</dbReference>
<dbReference type="Gene3D" id="3.30.70.20">
    <property type="match status" value="1"/>
</dbReference>